<protein>
    <recommendedName>
        <fullName evidence="4">Transmembrane protein</fullName>
    </recommendedName>
</protein>
<evidence type="ECO:0000256" key="1">
    <source>
        <dbReference type="SAM" id="Phobius"/>
    </source>
</evidence>
<evidence type="ECO:0000313" key="2">
    <source>
        <dbReference type="EMBL" id="GAA5504619.1"/>
    </source>
</evidence>
<organism evidence="2 3">
    <name type="scientific">Novipirellula caenicola</name>
    <dbReference type="NCBI Taxonomy" id="1536901"/>
    <lineage>
        <taxon>Bacteria</taxon>
        <taxon>Pseudomonadati</taxon>
        <taxon>Planctomycetota</taxon>
        <taxon>Planctomycetia</taxon>
        <taxon>Pirellulales</taxon>
        <taxon>Pirellulaceae</taxon>
        <taxon>Novipirellula</taxon>
    </lineage>
</organism>
<evidence type="ECO:0008006" key="4">
    <source>
        <dbReference type="Google" id="ProtNLM"/>
    </source>
</evidence>
<dbReference type="EMBL" id="BAABRO010000001">
    <property type="protein sequence ID" value="GAA5504619.1"/>
    <property type="molecule type" value="Genomic_DNA"/>
</dbReference>
<dbReference type="Proteomes" id="UP001416858">
    <property type="component" value="Unassembled WGS sequence"/>
</dbReference>
<keyword evidence="1" id="KW-1133">Transmembrane helix</keyword>
<keyword evidence="1" id="KW-0812">Transmembrane</keyword>
<gene>
    <name evidence="2" type="ORF">Rcae01_00058</name>
</gene>
<keyword evidence="1" id="KW-0472">Membrane</keyword>
<name>A0ABP9VHC6_9BACT</name>
<sequence length="210" mass="23974">MATERRHLFLKWFRHRLQRAHRPRYPSQTTLDFTLTLRLVVGVMFATSMVLATWSCEWIATLHHDQNAWVKRLDDNSLFNPPAVPTLEDFMQDFDSVPVAKVTDADIDMTPQWFGVLIELFYFWAAFCSVLCPLYFVLRSRITDRFLHVVFVSSACSAIVTVPSAILIWWTGSLGGPHLFILTIPLLALGLIVGFATMPDPTQRTKVECG</sequence>
<evidence type="ECO:0000313" key="3">
    <source>
        <dbReference type="Proteomes" id="UP001416858"/>
    </source>
</evidence>
<dbReference type="RefSeq" id="WP_345681681.1">
    <property type="nucleotide sequence ID" value="NZ_BAABRO010000001.1"/>
</dbReference>
<feature type="transmembrane region" description="Helical" evidence="1">
    <location>
        <begin position="176"/>
        <end position="196"/>
    </location>
</feature>
<reference evidence="2 3" key="1">
    <citation type="submission" date="2024-02" db="EMBL/GenBank/DDBJ databases">
        <title>Rhodopirellula caenicola NBRC 110016.</title>
        <authorList>
            <person name="Ichikawa N."/>
            <person name="Katano-Makiyama Y."/>
            <person name="Hidaka K."/>
        </authorList>
    </citation>
    <scope>NUCLEOTIDE SEQUENCE [LARGE SCALE GENOMIC DNA]</scope>
    <source>
        <strain evidence="2 3">NBRC 110016</strain>
    </source>
</reference>
<keyword evidence="3" id="KW-1185">Reference proteome</keyword>
<proteinExistence type="predicted"/>
<accession>A0ABP9VHC6</accession>
<feature type="transmembrane region" description="Helical" evidence="1">
    <location>
        <begin position="149"/>
        <end position="170"/>
    </location>
</feature>
<feature type="transmembrane region" description="Helical" evidence="1">
    <location>
        <begin position="113"/>
        <end position="137"/>
    </location>
</feature>
<feature type="transmembrane region" description="Helical" evidence="1">
    <location>
        <begin position="35"/>
        <end position="54"/>
    </location>
</feature>
<comment type="caution">
    <text evidence="2">The sequence shown here is derived from an EMBL/GenBank/DDBJ whole genome shotgun (WGS) entry which is preliminary data.</text>
</comment>